<feature type="domain" description="Response regulatory" evidence="5">
    <location>
        <begin position="7"/>
        <end position="126"/>
    </location>
</feature>
<dbReference type="Gene3D" id="3.40.50.2300">
    <property type="match status" value="1"/>
</dbReference>
<keyword evidence="2" id="KW-0238">DNA-binding</keyword>
<name>A0AAD0RV66_9NEIS</name>
<dbReference type="InterPro" id="IPR036388">
    <property type="entry name" value="WH-like_DNA-bd_sf"/>
</dbReference>
<accession>A0AAD0RV66</accession>
<protein>
    <submittedName>
        <fullName evidence="6">Response regulator</fullName>
    </submittedName>
</protein>
<reference evidence="6 7" key="1">
    <citation type="submission" date="2018-08" db="EMBL/GenBank/DDBJ databases">
        <title>Complete genome sequence of JP2-74.</title>
        <authorList>
            <person name="Wu L."/>
        </authorList>
    </citation>
    <scope>NUCLEOTIDE SEQUENCE [LARGE SCALE GENOMIC DNA]</scope>
    <source>
        <strain evidence="6 7">JP2-74</strain>
    </source>
</reference>
<dbReference type="GO" id="GO:0000160">
    <property type="term" value="P:phosphorelay signal transduction system"/>
    <property type="evidence" value="ECO:0007669"/>
    <property type="project" value="InterPro"/>
</dbReference>
<dbReference type="InterPro" id="IPR001789">
    <property type="entry name" value="Sig_transdc_resp-reg_receiver"/>
</dbReference>
<dbReference type="InterPro" id="IPR011006">
    <property type="entry name" value="CheY-like_superfamily"/>
</dbReference>
<keyword evidence="1 3" id="KW-0597">Phosphoprotein</keyword>
<dbReference type="SMART" id="SM00448">
    <property type="entry name" value="REC"/>
    <property type="match status" value="1"/>
</dbReference>
<dbReference type="EMBL" id="CP031968">
    <property type="protein sequence ID" value="AXT49071.1"/>
    <property type="molecule type" value="Genomic_DNA"/>
</dbReference>
<dbReference type="Pfam" id="PF00072">
    <property type="entry name" value="Response_reg"/>
    <property type="match status" value="1"/>
</dbReference>
<dbReference type="AlphaFoldDB" id="A0AAD0RV66"/>
<dbReference type="PANTHER" id="PTHR43214:SF17">
    <property type="entry name" value="TRANSCRIPTIONAL REGULATORY PROTEIN RCSB"/>
    <property type="match status" value="1"/>
</dbReference>
<gene>
    <name evidence="6" type="ORF">D1345_07095</name>
</gene>
<dbReference type="SUPFAM" id="SSF52172">
    <property type="entry name" value="CheY-like"/>
    <property type="match status" value="1"/>
</dbReference>
<dbReference type="PROSITE" id="PS50043">
    <property type="entry name" value="HTH_LUXR_2"/>
    <property type="match status" value="1"/>
</dbReference>
<dbReference type="SMART" id="SM00421">
    <property type="entry name" value="HTH_LUXR"/>
    <property type="match status" value="1"/>
</dbReference>
<dbReference type="InterPro" id="IPR000792">
    <property type="entry name" value="Tscrpt_reg_LuxR_C"/>
</dbReference>
<dbReference type="SUPFAM" id="SSF46894">
    <property type="entry name" value="C-terminal effector domain of the bipartite response regulators"/>
    <property type="match status" value="1"/>
</dbReference>
<keyword evidence="7" id="KW-1185">Reference proteome</keyword>
<dbReference type="GO" id="GO:0003677">
    <property type="term" value="F:DNA binding"/>
    <property type="evidence" value="ECO:0007669"/>
    <property type="project" value="UniProtKB-KW"/>
</dbReference>
<dbReference type="CDD" id="cd17535">
    <property type="entry name" value="REC_NarL-like"/>
    <property type="match status" value="1"/>
</dbReference>
<dbReference type="InterPro" id="IPR039420">
    <property type="entry name" value="WalR-like"/>
</dbReference>
<evidence type="ECO:0000313" key="6">
    <source>
        <dbReference type="EMBL" id="AXT49071.1"/>
    </source>
</evidence>
<evidence type="ECO:0000259" key="5">
    <source>
        <dbReference type="PROSITE" id="PS50110"/>
    </source>
</evidence>
<dbReference type="RefSeq" id="WP_118268597.1">
    <property type="nucleotide sequence ID" value="NZ_CP031968.1"/>
</dbReference>
<dbReference type="CDD" id="cd06170">
    <property type="entry name" value="LuxR_C_like"/>
    <property type="match status" value="1"/>
</dbReference>
<dbReference type="PANTHER" id="PTHR43214">
    <property type="entry name" value="TWO-COMPONENT RESPONSE REGULATOR"/>
    <property type="match status" value="1"/>
</dbReference>
<feature type="modified residue" description="4-aspartylphosphate" evidence="3">
    <location>
        <position position="58"/>
    </location>
</feature>
<evidence type="ECO:0000256" key="1">
    <source>
        <dbReference type="ARBA" id="ARBA00022553"/>
    </source>
</evidence>
<dbReference type="Gene3D" id="1.10.10.10">
    <property type="entry name" value="Winged helix-like DNA-binding domain superfamily/Winged helix DNA-binding domain"/>
    <property type="match status" value="1"/>
</dbReference>
<sequence length="210" mass="22704">MATAEIKVFLVDDHPSVLSGLEHALQGQRSIRVAGKANSATALWDMLASQPCDVLVSDYSMPGCESGDGAAMFERLRRLYPELGIVVLTMMDNALVVRSLRGLGIHCILSKSDAVEHLLPAVYGAMAKTAYFSPAVARLLEVDHLAQPADKRALTAREAEVVRLFVAGLTVNDIAAKLKRSKQTISTQKASAMRKLGAQRDADLLLLYKS</sequence>
<evidence type="ECO:0000313" key="7">
    <source>
        <dbReference type="Proteomes" id="UP000259465"/>
    </source>
</evidence>
<evidence type="ECO:0000256" key="2">
    <source>
        <dbReference type="ARBA" id="ARBA00023125"/>
    </source>
</evidence>
<dbReference type="InterPro" id="IPR058245">
    <property type="entry name" value="NreC/VraR/RcsB-like_REC"/>
</dbReference>
<evidence type="ECO:0000259" key="4">
    <source>
        <dbReference type="PROSITE" id="PS50043"/>
    </source>
</evidence>
<dbReference type="PROSITE" id="PS50110">
    <property type="entry name" value="RESPONSE_REGULATORY"/>
    <property type="match status" value="1"/>
</dbReference>
<proteinExistence type="predicted"/>
<dbReference type="Proteomes" id="UP000259465">
    <property type="component" value="Chromosome"/>
</dbReference>
<evidence type="ECO:0000256" key="3">
    <source>
        <dbReference type="PROSITE-ProRule" id="PRU00169"/>
    </source>
</evidence>
<dbReference type="GO" id="GO:0006355">
    <property type="term" value="P:regulation of DNA-templated transcription"/>
    <property type="evidence" value="ECO:0007669"/>
    <property type="project" value="InterPro"/>
</dbReference>
<feature type="domain" description="HTH luxR-type" evidence="4">
    <location>
        <begin position="147"/>
        <end position="210"/>
    </location>
</feature>
<dbReference type="KEGG" id="crz:D1345_07095"/>
<dbReference type="PROSITE" id="PS00622">
    <property type="entry name" value="HTH_LUXR_1"/>
    <property type="match status" value="1"/>
</dbReference>
<dbReference type="Pfam" id="PF00196">
    <property type="entry name" value="GerE"/>
    <property type="match status" value="1"/>
</dbReference>
<dbReference type="PRINTS" id="PR00038">
    <property type="entry name" value="HTHLUXR"/>
</dbReference>
<organism evidence="6 7">
    <name type="scientific">Chromobacterium rhizoryzae</name>
    <dbReference type="NCBI Taxonomy" id="1778675"/>
    <lineage>
        <taxon>Bacteria</taxon>
        <taxon>Pseudomonadati</taxon>
        <taxon>Pseudomonadota</taxon>
        <taxon>Betaproteobacteria</taxon>
        <taxon>Neisseriales</taxon>
        <taxon>Chromobacteriaceae</taxon>
        <taxon>Chromobacterium</taxon>
    </lineage>
</organism>
<dbReference type="InterPro" id="IPR016032">
    <property type="entry name" value="Sig_transdc_resp-reg_C-effctor"/>
</dbReference>